<evidence type="ECO:0000256" key="1">
    <source>
        <dbReference type="SAM" id="MobiDB-lite"/>
    </source>
</evidence>
<evidence type="ECO:0000313" key="2">
    <source>
        <dbReference type="EMBL" id="ABN06567.1"/>
    </source>
</evidence>
<gene>
    <name evidence="2" type="ordered locus">Mlab_0391</name>
</gene>
<protein>
    <submittedName>
        <fullName evidence="2">Uncharacterized protein</fullName>
    </submittedName>
</protein>
<dbReference type="STRING" id="410358.Mlab_0391"/>
<dbReference type="KEGG" id="mla:Mlab_0391"/>
<sequence>MARKKEFDPLGGSLGSDKPKKAKKDNTILGSKEHTGSSSIYDEVNYLSGSGSNTDALTSIGQSEKPKKGRFLSSVFGHKKSDKKIKPTIKSEYEDNFSLTYDTDIKPAEIHSYPVRELPEDDIFEEETQVMSEPATILAEPSEEEGLPKTHSLIDDQPKKPAVKSHPNVCYLCGADSSTPHQQFRFRGESDSENTIPLCKTCMRAVKTLMKYRDPADEQEIKSEWRILAPGLDESRAEEIISEGRRHY</sequence>
<feature type="region of interest" description="Disordered" evidence="1">
    <location>
        <begin position="1"/>
        <end position="36"/>
    </location>
</feature>
<dbReference type="eggNOG" id="arCOG06522">
    <property type="taxonomic scope" value="Archaea"/>
</dbReference>
<keyword evidence="3" id="KW-1185">Reference proteome</keyword>
<accession>A2SQG1</accession>
<dbReference type="Proteomes" id="UP000000365">
    <property type="component" value="Chromosome"/>
</dbReference>
<reference evidence="2 3" key="1">
    <citation type="journal article" date="2009" name="Stand. Genomic Sci.">
        <title>Complete genome sequence of Methanocorpusculum labreanum type strain Z.</title>
        <authorList>
            <person name="Anderson I.J."/>
            <person name="Sieprawska-Lupa M."/>
            <person name="Goltsman E."/>
            <person name="Lapidus A."/>
            <person name="Copeland A."/>
            <person name="Glavina Del Rio T."/>
            <person name="Tice H."/>
            <person name="Dalin E."/>
            <person name="Barry K."/>
            <person name="Pitluck S."/>
            <person name="Hauser L."/>
            <person name="Land M."/>
            <person name="Lucas S."/>
            <person name="Richardson P."/>
            <person name="Whitman W.B."/>
            <person name="Kyrpides N.C."/>
        </authorList>
    </citation>
    <scope>NUCLEOTIDE SEQUENCE [LARGE SCALE GENOMIC DNA]</scope>
    <source>
        <strain evidence="3">ATCC 43576 / DSM 4855 / Z</strain>
    </source>
</reference>
<dbReference type="RefSeq" id="WP_011832768.1">
    <property type="nucleotide sequence ID" value="NC_008942.1"/>
</dbReference>
<dbReference type="AlphaFoldDB" id="A2SQG1"/>
<dbReference type="HOGENOM" id="CLU_1118221_0_0_2"/>
<dbReference type="GeneID" id="4794693"/>
<dbReference type="EMBL" id="CP000559">
    <property type="protein sequence ID" value="ABN06567.1"/>
    <property type="molecule type" value="Genomic_DNA"/>
</dbReference>
<evidence type="ECO:0000313" key="3">
    <source>
        <dbReference type="Proteomes" id="UP000000365"/>
    </source>
</evidence>
<name>A2SQG1_METLZ</name>
<dbReference type="OrthoDB" id="379433at2157"/>
<organism evidence="2 3">
    <name type="scientific">Methanocorpusculum labreanum (strain ATCC 43576 / DSM 4855 / Z)</name>
    <dbReference type="NCBI Taxonomy" id="410358"/>
    <lineage>
        <taxon>Archaea</taxon>
        <taxon>Methanobacteriati</taxon>
        <taxon>Methanobacteriota</taxon>
        <taxon>Stenosarchaea group</taxon>
        <taxon>Methanomicrobia</taxon>
        <taxon>Methanomicrobiales</taxon>
        <taxon>Methanocorpusculaceae</taxon>
        <taxon>Methanocorpusculum</taxon>
    </lineage>
</organism>
<proteinExistence type="predicted"/>